<evidence type="ECO:0000313" key="1">
    <source>
        <dbReference type="EMBL" id="KAE9345596.1"/>
    </source>
</evidence>
<dbReference type="EMBL" id="QXFY01000396">
    <property type="protein sequence ID" value="KAE9345596.1"/>
    <property type="molecule type" value="Genomic_DNA"/>
</dbReference>
<gene>
    <name evidence="1" type="ORF">PF008_g8684</name>
</gene>
<evidence type="ECO:0000313" key="2">
    <source>
        <dbReference type="Proteomes" id="UP000486351"/>
    </source>
</evidence>
<dbReference type="Proteomes" id="UP000486351">
    <property type="component" value="Unassembled WGS sequence"/>
</dbReference>
<dbReference type="AlphaFoldDB" id="A0A6G0RYW1"/>
<organism evidence="1 2">
    <name type="scientific">Phytophthora fragariae</name>
    <dbReference type="NCBI Taxonomy" id="53985"/>
    <lineage>
        <taxon>Eukaryota</taxon>
        <taxon>Sar</taxon>
        <taxon>Stramenopiles</taxon>
        <taxon>Oomycota</taxon>
        <taxon>Peronosporomycetes</taxon>
        <taxon>Peronosporales</taxon>
        <taxon>Peronosporaceae</taxon>
        <taxon>Phytophthora</taxon>
    </lineage>
</organism>
<accession>A0A6G0RYW1</accession>
<protein>
    <submittedName>
        <fullName evidence="1">Uncharacterized protein</fullName>
    </submittedName>
</protein>
<reference evidence="1 2" key="1">
    <citation type="submission" date="2018-09" db="EMBL/GenBank/DDBJ databases">
        <title>Genomic investigation of the strawberry pathogen Phytophthora fragariae indicates pathogenicity is determined by transcriptional variation in three key races.</title>
        <authorList>
            <person name="Adams T.M."/>
            <person name="Armitage A.D."/>
            <person name="Sobczyk M.K."/>
            <person name="Bates H.J."/>
            <person name="Dunwell J.M."/>
            <person name="Nellist C.F."/>
            <person name="Harrison R.J."/>
        </authorList>
    </citation>
    <scope>NUCLEOTIDE SEQUENCE [LARGE SCALE GENOMIC DNA]</scope>
    <source>
        <strain evidence="1 2">NOV-77</strain>
    </source>
</reference>
<sequence>MLEVMTRRVRDADALPLRSMVGNAMSVGNNDEERQKLSEKRDALAPWLNSDEYRALPRQLPKFGVVQLLAEVLATADSPHTSDHVMEDTLALASHGVEFLASRTLDMCTAERLEMHKQRQDEERNKLDAKAADLVLTWRCQRFPMQGMPALELNTSDYLIPEVQMLRKAGGSALQAVAEVNEDALRVEIKRYSKTLRRRVEVRQQELVRDLQRHQREQLEIRERKRIGFRKGWTHLL</sequence>
<comment type="caution">
    <text evidence="1">The sequence shown here is derived from an EMBL/GenBank/DDBJ whole genome shotgun (WGS) entry which is preliminary data.</text>
</comment>
<name>A0A6G0RYW1_9STRA</name>
<proteinExistence type="predicted"/>